<evidence type="ECO:0000256" key="1">
    <source>
        <dbReference type="SAM" id="Phobius"/>
    </source>
</evidence>
<organism evidence="2 3">
    <name type="scientific">Sphenostylis stenocarpa</name>
    <dbReference type="NCBI Taxonomy" id="92480"/>
    <lineage>
        <taxon>Eukaryota</taxon>
        <taxon>Viridiplantae</taxon>
        <taxon>Streptophyta</taxon>
        <taxon>Embryophyta</taxon>
        <taxon>Tracheophyta</taxon>
        <taxon>Spermatophyta</taxon>
        <taxon>Magnoliopsida</taxon>
        <taxon>eudicotyledons</taxon>
        <taxon>Gunneridae</taxon>
        <taxon>Pentapetalae</taxon>
        <taxon>rosids</taxon>
        <taxon>fabids</taxon>
        <taxon>Fabales</taxon>
        <taxon>Fabaceae</taxon>
        <taxon>Papilionoideae</taxon>
        <taxon>50 kb inversion clade</taxon>
        <taxon>NPAAA clade</taxon>
        <taxon>indigoferoid/millettioid clade</taxon>
        <taxon>Phaseoleae</taxon>
        <taxon>Sphenostylis</taxon>
    </lineage>
</organism>
<keyword evidence="1" id="KW-0472">Membrane</keyword>
<protein>
    <submittedName>
        <fullName evidence="2">Uncharacterized protein</fullName>
    </submittedName>
</protein>
<keyword evidence="3" id="KW-1185">Reference proteome</keyword>
<dbReference type="EMBL" id="OY731399">
    <property type="protein sequence ID" value="CAJ1926184.1"/>
    <property type="molecule type" value="Genomic_DNA"/>
</dbReference>
<name>A0AA86RZF8_9FABA</name>
<dbReference type="AlphaFoldDB" id="A0AA86RZF8"/>
<sequence length="90" mass="10432">MWLSVPTYLYFLIYVVHDNYLFIHLFCCAYVEGMLVCQRISRSFDLELKLKLFGMNRLNDGTVMQNGLAGHDGYANTVKVLIHLNEKPES</sequence>
<evidence type="ECO:0000313" key="2">
    <source>
        <dbReference type="EMBL" id="CAJ1926184.1"/>
    </source>
</evidence>
<gene>
    <name evidence="2" type="ORF">AYBTSS11_LOCUS3956</name>
</gene>
<evidence type="ECO:0000313" key="3">
    <source>
        <dbReference type="Proteomes" id="UP001189624"/>
    </source>
</evidence>
<proteinExistence type="predicted"/>
<dbReference type="Proteomes" id="UP001189624">
    <property type="component" value="Chromosome 2"/>
</dbReference>
<keyword evidence="1" id="KW-1133">Transmembrane helix</keyword>
<accession>A0AA86RZF8</accession>
<dbReference type="Gramene" id="rna-AYBTSS11_LOCUS3956">
    <property type="protein sequence ID" value="CAJ1926184.1"/>
    <property type="gene ID" value="gene-AYBTSS11_LOCUS3956"/>
</dbReference>
<keyword evidence="1" id="KW-0812">Transmembrane</keyword>
<reference evidence="2" key="1">
    <citation type="submission" date="2023-10" db="EMBL/GenBank/DDBJ databases">
        <authorList>
            <person name="Domelevo Entfellner J.-B."/>
        </authorList>
    </citation>
    <scope>NUCLEOTIDE SEQUENCE</scope>
</reference>
<feature type="transmembrane region" description="Helical" evidence="1">
    <location>
        <begin position="20"/>
        <end position="41"/>
    </location>
</feature>